<reference evidence="1" key="1">
    <citation type="submission" date="2013-11" db="EMBL/GenBank/DDBJ databases">
        <title>Draft genome sequence and annotation of the entomopathogenic bacteria, Xenorhabdus cabanillasi strain JM26 and Xenorhabdus szentirmai strain DSM 16338.</title>
        <authorList>
            <person name="Gualtieri M."/>
            <person name="Ogier J.C."/>
            <person name="Pages S."/>
            <person name="Givaudan A."/>
            <person name="Gaudriault S."/>
        </authorList>
    </citation>
    <scope>NUCLEOTIDE SEQUENCE [LARGE SCALE GENOMIC DNA]</scope>
    <source>
        <strain evidence="1">DSM 16338</strain>
    </source>
</reference>
<proteinExistence type="predicted"/>
<dbReference type="OrthoDB" id="9964338at2"/>
<dbReference type="AlphaFoldDB" id="W1ITD1"/>
<name>W1ITD1_9GAMM</name>
<evidence type="ECO:0000313" key="2">
    <source>
        <dbReference type="Proteomes" id="UP000019202"/>
    </source>
</evidence>
<accession>W1ITD1</accession>
<evidence type="ECO:0000313" key="1">
    <source>
        <dbReference type="EMBL" id="CDL81083.1"/>
    </source>
</evidence>
<gene>
    <name evidence="1" type="ORF">XSR1_100125</name>
</gene>
<comment type="caution">
    <text evidence="1">The sequence shown here is derived from an EMBL/GenBank/DDBJ whole genome shotgun (WGS) entry which is preliminary data.</text>
</comment>
<dbReference type="EMBL" id="CBXF010000002">
    <property type="protein sequence ID" value="CDL81083.1"/>
    <property type="molecule type" value="Genomic_DNA"/>
</dbReference>
<sequence>MKKENTYFQVIDFLSTLKWQSESTQALSGQIYQRILCANNPVFIGMSCLFVLLKDWLDAGQACPLQSKYNKVAEELIQLFYCPVMLPTDVNEITH</sequence>
<dbReference type="Proteomes" id="UP000019202">
    <property type="component" value="Unassembled WGS sequence"/>
</dbReference>
<organism evidence="1 2">
    <name type="scientific">Xenorhabdus szentirmaii DSM 16338</name>
    <dbReference type="NCBI Taxonomy" id="1427518"/>
    <lineage>
        <taxon>Bacteria</taxon>
        <taxon>Pseudomonadati</taxon>
        <taxon>Pseudomonadota</taxon>
        <taxon>Gammaproteobacteria</taxon>
        <taxon>Enterobacterales</taxon>
        <taxon>Morganellaceae</taxon>
        <taxon>Xenorhabdus</taxon>
    </lineage>
</organism>
<protein>
    <submittedName>
        <fullName evidence="1">Uncharacterized protein</fullName>
    </submittedName>
</protein>
<dbReference type="RefSeq" id="WP_038234356.1">
    <property type="nucleotide sequence ID" value="NZ_CAWLWS010000002.1"/>
</dbReference>
<keyword evidence="2" id="KW-1185">Reference proteome</keyword>
<dbReference type="STRING" id="1427518.XSR1_100125"/>